<keyword evidence="4" id="KW-1185">Reference proteome</keyword>
<comment type="caution">
    <text evidence="3">The sequence shown here is derived from an EMBL/GenBank/DDBJ whole genome shotgun (WGS) entry which is preliminary data.</text>
</comment>
<dbReference type="InterPro" id="IPR051317">
    <property type="entry name" value="Gfo/Idh/MocA_oxidoreduct"/>
</dbReference>
<sequence length="361" mass="38720">MVAADIPPDRTDAPTTRIIHVGLGGWGGDWERNAIPPVGEVERVAVVDAHEPTLRAAQETLGLPDDRCFTSLTEAAQAVPAEGVLVTAPMDFHVPVALEALEAGLHVLVEKPFAGTVAEARTAVERAEELGLVLQVSQNYRFYPGPQKVRELLSAGAVGDLSVVHVDFRRWDHDAPAETYRHYRFPHPLIYDMAIHHVDLLRMTTGREALSVYAKVTDPSWSKYSEEAAAVLVIELEGGLVCSYRGSWVSRAPQTHWDGEWVFEGQDGYLTLTGRGNDGPGDDEVRLGLGGKTAEPVDLPAVDVWGRSAGLRQFARAVRGGAAPDVTGRSNLGSVALMEAAARSAASGKVEPVEQVGGTVA</sequence>
<dbReference type="InterPro" id="IPR036291">
    <property type="entry name" value="NAD(P)-bd_dom_sf"/>
</dbReference>
<dbReference type="Proteomes" id="UP001565927">
    <property type="component" value="Unassembled WGS sequence"/>
</dbReference>
<dbReference type="Gene3D" id="3.40.50.720">
    <property type="entry name" value="NAD(P)-binding Rossmann-like Domain"/>
    <property type="match status" value="1"/>
</dbReference>
<dbReference type="Pfam" id="PF22725">
    <property type="entry name" value="GFO_IDH_MocA_C3"/>
    <property type="match status" value="1"/>
</dbReference>
<evidence type="ECO:0000259" key="2">
    <source>
        <dbReference type="Pfam" id="PF22725"/>
    </source>
</evidence>
<feature type="domain" description="GFO/IDH/MocA-like oxidoreductase" evidence="2">
    <location>
        <begin position="147"/>
        <end position="270"/>
    </location>
</feature>
<dbReference type="PANTHER" id="PTHR43708:SF8">
    <property type="entry name" value="OXIDOREDUCTASE"/>
    <property type="match status" value="1"/>
</dbReference>
<evidence type="ECO:0000313" key="4">
    <source>
        <dbReference type="Proteomes" id="UP001565927"/>
    </source>
</evidence>
<evidence type="ECO:0000313" key="3">
    <source>
        <dbReference type="EMBL" id="MEZ0163524.1"/>
    </source>
</evidence>
<dbReference type="EMBL" id="JBGFTU010000002">
    <property type="protein sequence ID" value="MEZ0163524.1"/>
    <property type="molecule type" value="Genomic_DNA"/>
</dbReference>
<dbReference type="RefSeq" id="WP_370439781.1">
    <property type="nucleotide sequence ID" value="NZ_JBGFTU010000002.1"/>
</dbReference>
<gene>
    <name evidence="3" type="ORF">AB2L27_01945</name>
</gene>
<dbReference type="InterPro" id="IPR000683">
    <property type="entry name" value="Gfo/Idh/MocA-like_OxRdtase_N"/>
</dbReference>
<name>A0ABV4GWS2_9ACTN</name>
<dbReference type="SUPFAM" id="SSF51735">
    <property type="entry name" value="NAD(P)-binding Rossmann-fold domains"/>
    <property type="match status" value="1"/>
</dbReference>
<dbReference type="Gene3D" id="3.30.360.10">
    <property type="entry name" value="Dihydrodipicolinate Reductase, domain 2"/>
    <property type="match status" value="1"/>
</dbReference>
<protein>
    <submittedName>
        <fullName evidence="3">Gfo/Idh/MocA family protein</fullName>
    </submittedName>
</protein>
<proteinExistence type="predicted"/>
<accession>A0ABV4GWS2</accession>
<reference evidence="3 4" key="1">
    <citation type="submission" date="2024-07" db="EMBL/GenBank/DDBJ databases">
        <authorList>
            <person name="Thanompreechachai J."/>
            <person name="Duangmal K."/>
        </authorList>
    </citation>
    <scope>NUCLEOTIDE SEQUENCE [LARGE SCALE GENOMIC DNA]</scope>
    <source>
        <strain evidence="3 4">LSe6-4</strain>
    </source>
</reference>
<dbReference type="SUPFAM" id="SSF55347">
    <property type="entry name" value="Glyceraldehyde-3-phosphate dehydrogenase-like, C-terminal domain"/>
    <property type="match status" value="1"/>
</dbReference>
<dbReference type="InterPro" id="IPR055170">
    <property type="entry name" value="GFO_IDH_MocA-like_dom"/>
</dbReference>
<feature type="domain" description="Gfo/Idh/MocA-like oxidoreductase N-terminal" evidence="1">
    <location>
        <begin position="21"/>
        <end position="137"/>
    </location>
</feature>
<dbReference type="Pfam" id="PF01408">
    <property type="entry name" value="GFO_IDH_MocA"/>
    <property type="match status" value="1"/>
</dbReference>
<evidence type="ECO:0000259" key="1">
    <source>
        <dbReference type="Pfam" id="PF01408"/>
    </source>
</evidence>
<dbReference type="PANTHER" id="PTHR43708">
    <property type="entry name" value="CONSERVED EXPRESSED OXIDOREDUCTASE (EUROFUNG)"/>
    <property type="match status" value="1"/>
</dbReference>
<organism evidence="3 4">
    <name type="scientific">Kineococcus halophytocola</name>
    <dbReference type="NCBI Taxonomy" id="3234027"/>
    <lineage>
        <taxon>Bacteria</taxon>
        <taxon>Bacillati</taxon>
        <taxon>Actinomycetota</taxon>
        <taxon>Actinomycetes</taxon>
        <taxon>Kineosporiales</taxon>
        <taxon>Kineosporiaceae</taxon>
        <taxon>Kineococcus</taxon>
    </lineage>
</organism>